<keyword evidence="2" id="KW-1185">Reference proteome</keyword>
<organism evidence="1 2">
    <name type="scientific">Bacillus fungorum</name>
    <dbReference type="NCBI Taxonomy" id="2039284"/>
    <lineage>
        <taxon>Bacteria</taxon>
        <taxon>Bacillati</taxon>
        <taxon>Bacillota</taxon>
        <taxon>Bacilli</taxon>
        <taxon>Bacillales</taxon>
        <taxon>Bacillaceae</taxon>
        <taxon>Bacillus</taxon>
    </lineage>
</organism>
<proteinExistence type="predicted"/>
<evidence type="ECO:0008006" key="3">
    <source>
        <dbReference type="Google" id="ProtNLM"/>
    </source>
</evidence>
<sequence length="559" mass="65550">MELSIYKQVMNREDFIDYLKRKNMERIGKTQKYTSQLIIKNEKKVENITIDFFFKLDNDEVVEIEWANYWSGFFKDASKRTKTVESAFGMILLWLDNSLYTISLGRGYSYANSYADMDFGFDIAEIIYNEKSIEVKSAKFFKQSKSKSLTQYNVNSYVTPEIGESNELLVSKINIDEKYSKFLLSKYEDKMNFSSSVKISVNSYKPQNIIDIIHELHYIYKNEKKSGTLPRMTFLKNNEDNQPMFSDLNKGLLEAIKMGSVSVSLSYYIEEDGTIFINPAKDDQVEIIYDKKTRKLDSYSIESIGEMLKELKCTDITKVSIKPVSNRNRKVKLLKILDYSINYRGKEFCLYRGKWASFNQSYIDFIEKGIVQVNKCTSFYSEYNLTEKVLKKGRKIQNSNKNEYDQVKYAEYPFNLYLRDTYNFILLDRKNDHEYFKNVEFADLYDEQEQALIHVKIGSTPDIRYCIQQSLHSAEIFNTQSDVLKVYGVNRVKKVAMLLVLQTKNLIGKDGLVDFSKNNSIYLKIEIIDWLTKIRMLGYIPEILIARDLTKSKDKKKND</sequence>
<reference evidence="1 2" key="1">
    <citation type="submission" date="2017-09" db="EMBL/GenBank/DDBJ databases">
        <title>Biocontrol bacteria screening and application from spent mushroom substrate.</title>
        <authorList>
            <person name="Sun X."/>
        </authorList>
    </citation>
    <scope>NUCLEOTIDE SEQUENCE [LARGE SCALE GENOMIC DNA]</scope>
    <source>
        <strain evidence="1 2">100374</strain>
    </source>
</reference>
<dbReference type="Pfam" id="PF19614">
    <property type="entry name" value="DUF6119"/>
    <property type="match status" value="1"/>
</dbReference>
<protein>
    <recommendedName>
        <fullName evidence="3">TIGR04141 family sporadically distributed protein</fullName>
    </recommendedName>
</protein>
<accession>A0A2G6Q5Q6</accession>
<dbReference type="EMBL" id="NWUW01000041">
    <property type="protein sequence ID" value="PIE92154.1"/>
    <property type="molecule type" value="Genomic_DNA"/>
</dbReference>
<evidence type="ECO:0000313" key="2">
    <source>
        <dbReference type="Proteomes" id="UP000228484"/>
    </source>
</evidence>
<dbReference type="NCBIfam" id="TIGR04141">
    <property type="entry name" value="TIGR04141 family sporadically distributed protein"/>
    <property type="match status" value="1"/>
</dbReference>
<name>A0A2G6Q5Q6_9BACI</name>
<dbReference type="RefSeq" id="WP_099686466.1">
    <property type="nucleotide sequence ID" value="NZ_NWUW01000041.1"/>
</dbReference>
<comment type="caution">
    <text evidence="1">The sequence shown here is derived from an EMBL/GenBank/DDBJ whole genome shotgun (WGS) entry which is preliminary data.</text>
</comment>
<dbReference type="Proteomes" id="UP000228484">
    <property type="component" value="Unassembled WGS sequence"/>
</dbReference>
<dbReference type="AlphaFoldDB" id="A0A2G6Q5Q6"/>
<dbReference type="InterPro" id="IPR026487">
    <property type="entry name" value="CHP04141"/>
</dbReference>
<gene>
    <name evidence="1" type="ORF">CO726_28045</name>
</gene>
<evidence type="ECO:0000313" key="1">
    <source>
        <dbReference type="EMBL" id="PIE92154.1"/>
    </source>
</evidence>